<dbReference type="AlphaFoldDB" id="A0A9D1R5G6"/>
<reference evidence="1" key="1">
    <citation type="journal article" date="2021" name="PeerJ">
        <title>Extensive microbial diversity within the chicken gut microbiome revealed by metagenomics and culture.</title>
        <authorList>
            <person name="Gilroy R."/>
            <person name="Ravi A."/>
            <person name="Getino M."/>
            <person name="Pursley I."/>
            <person name="Horton D.L."/>
            <person name="Alikhan N.F."/>
            <person name="Baker D."/>
            <person name="Gharbi K."/>
            <person name="Hall N."/>
            <person name="Watson M."/>
            <person name="Adriaenssens E.M."/>
            <person name="Foster-Nyarko E."/>
            <person name="Jarju S."/>
            <person name="Secka A."/>
            <person name="Antonio M."/>
            <person name="Oren A."/>
            <person name="Chaudhuri R.R."/>
            <person name="La Ragione R."/>
            <person name="Hildebrand F."/>
            <person name="Pallen M.J."/>
        </authorList>
    </citation>
    <scope>NUCLEOTIDE SEQUENCE</scope>
    <source>
        <strain evidence="1">CHK195-6426</strain>
    </source>
</reference>
<gene>
    <name evidence="1" type="ORF">H9742_08995</name>
</gene>
<accession>A0A9D1R5G6</accession>
<proteinExistence type="predicted"/>
<dbReference type="EMBL" id="DXGH01000050">
    <property type="protein sequence ID" value="HIW81634.1"/>
    <property type="molecule type" value="Genomic_DNA"/>
</dbReference>
<dbReference type="Gene3D" id="3.90.1720.10">
    <property type="entry name" value="endopeptidase domain like (from Nostoc punctiforme)"/>
    <property type="match status" value="1"/>
</dbReference>
<reference evidence="1" key="2">
    <citation type="submission" date="2021-04" db="EMBL/GenBank/DDBJ databases">
        <authorList>
            <person name="Gilroy R."/>
        </authorList>
    </citation>
    <scope>NUCLEOTIDE SEQUENCE</scope>
    <source>
        <strain evidence="1">CHK195-6426</strain>
    </source>
</reference>
<protein>
    <submittedName>
        <fullName evidence="1">Uncharacterized protein</fullName>
    </submittedName>
</protein>
<dbReference type="Proteomes" id="UP000824265">
    <property type="component" value="Unassembled WGS sequence"/>
</dbReference>
<sequence>MAQIYLAFVDTPGIFAALIRSFQKRKYVHVVLSLDADLEEAYSFGRRNPFIPVIAGFEREKKEQIVCAFPMAEYKICRMECSEEQKNRIREELHRDYRRRFRLHYAVAGLPFLVLGRKFYIKNQYTCSSYVAKILGKNGIVISQKHFSLVTPGDVQEYADRNLQVIFEGRLSELTGGETSNKRTKGIAVYE</sequence>
<name>A0A9D1R5G6_9FIRM</name>
<evidence type="ECO:0000313" key="2">
    <source>
        <dbReference type="Proteomes" id="UP000824265"/>
    </source>
</evidence>
<evidence type="ECO:0000313" key="1">
    <source>
        <dbReference type="EMBL" id="HIW81634.1"/>
    </source>
</evidence>
<comment type="caution">
    <text evidence="1">The sequence shown here is derived from an EMBL/GenBank/DDBJ whole genome shotgun (WGS) entry which is preliminary data.</text>
</comment>
<organism evidence="1 2">
    <name type="scientific">Candidatus Acetatifactor stercoripullorum</name>
    <dbReference type="NCBI Taxonomy" id="2838414"/>
    <lineage>
        <taxon>Bacteria</taxon>
        <taxon>Bacillati</taxon>
        <taxon>Bacillota</taxon>
        <taxon>Clostridia</taxon>
        <taxon>Lachnospirales</taxon>
        <taxon>Lachnospiraceae</taxon>
        <taxon>Acetatifactor</taxon>
    </lineage>
</organism>